<feature type="region of interest" description="Disordered" evidence="1">
    <location>
        <begin position="534"/>
        <end position="556"/>
    </location>
</feature>
<reference evidence="3" key="1">
    <citation type="journal article" date="2021" name="Microbiol. Resour. Announc.">
        <title>LGAAP: Leishmaniinae Genome Assembly and Annotation Pipeline.</title>
        <authorList>
            <person name="Almutairi H."/>
            <person name="Urbaniak M.D."/>
            <person name="Bates M.D."/>
            <person name="Jariyapan N."/>
            <person name="Kwakye-Nuako G."/>
            <person name="Thomaz-Soccol V."/>
            <person name="Al-Salem W.S."/>
            <person name="Dillon R.J."/>
            <person name="Bates P.A."/>
            <person name="Gatherer D."/>
        </authorList>
    </citation>
    <scope>NUCLEOTIDE SEQUENCE [LARGE SCALE GENOMIC DNA]</scope>
</reference>
<comment type="caution">
    <text evidence="2">The sequence shown here is derived from an EMBL/GenBank/DDBJ whole genome shotgun (WGS) entry which is preliminary data.</text>
</comment>
<evidence type="ECO:0000256" key="1">
    <source>
        <dbReference type="SAM" id="MobiDB-lite"/>
    </source>
</evidence>
<name>A0A836H395_9TRYP</name>
<dbReference type="RefSeq" id="XP_067178653.1">
    <property type="nucleotide sequence ID" value="XM_067323548.1"/>
</dbReference>
<feature type="region of interest" description="Disordered" evidence="1">
    <location>
        <begin position="285"/>
        <end position="334"/>
    </location>
</feature>
<dbReference type="GeneID" id="92516060"/>
<sequence length="695" mass="72847">MDVDAHQAVRRLYVQLLHAQQGAEGVVEGEQPDPLLPHITTVPTNRNPLLAATYRECSGVLGTTAMAPSPTSFGASSFISSASPTPSRRPLQPAASLEPTARSASRGVSGLSHVASSGPGGVRRWWQGRRHGRSTSSSTAVGCAVPGDEDAVSAAEVQQWRVRLTCILRQRSFKLEEQLREMLAEHLRGCLQSAAMAALTSPARQGTPARTGAPSVPCFLRVLSTGYAVTVSVQHSSCADEGCGEGTRGASRNVLSDAVDTNTPGEGGACYDAGRPRRCADACMRGARGSPRTSLGIQAAPPRPPASRSAAATAASTAATSAPTSAPPRAPSLQAQLKACQADFSQRWQSAGMSRNPLVLANTAALCSRLNAYQTHAADATVAANAPAEDASTKNYWQEKENSEAPAEVLPPQCTLWECVSISSSLHTSMSSTIATEGGPLTAPPASASTPSSSLIDKLRAMWRQCVRRPSRGAPHVRRSGSELEKRAASPRNAVHDPLALMTDGHWHRLLAQTRAAHGALQLLLEEAHSHVQGRRQGHDSTTMNPVEAAPSTSPPPLSAFMPLSSMISAGGSRAKGSATAVVMVCYTVAPRDLDAVRWSVGACAGDVQAEIPPSVALQPTWVLRFEVDALHETWLRRTLLEVASRKASPFPASAATASVAPLPSTVFNTHGTATTLSTLKITVLASLQSMCTCG</sequence>
<dbReference type="EMBL" id="JAFEUZ010000023">
    <property type="protein sequence ID" value="KAG5478712.1"/>
    <property type="molecule type" value="Genomic_DNA"/>
</dbReference>
<dbReference type="AlphaFoldDB" id="A0A836H395"/>
<proteinExistence type="predicted"/>
<feature type="compositionally biased region" description="Low complexity" evidence="1">
    <location>
        <begin position="306"/>
        <end position="324"/>
    </location>
</feature>
<evidence type="ECO:0000313" key="3">
    <source>
        <dbReference type="Proteomes" id="UP000673552"/>
    </source>
</evidence>
<feature type="compositionally biased region" description="Basic residues" evidence="1">
    <location>
        <begin position="469"/>
        <end position="479"/>
    </location>
</feature>
<dbReference type="KEGG" id="lmat:92516060"/>
<accession>A0A836H395</accession>
<gene>
    <name evidence="2" type="ORF">LSCM1_06116</name>
</gene>
<organism evidence="2 3">
    <name type="scientific">Leishmania martiniquensis</name>
    <dbReference type="NCBI Taxonomy" id="1580590"/>
    <lineage>
        <taxon>Eukaryota</taxon>
        <taxon>Discoba</taxon>
        <taxon>Euglenozoa</taxon>
        <taxon>Kinetoplastea</taxon>
        <taxon>Metakinetoplastina</taxon>
        <taxon>Trypanosomatida</taxon>
        <taxon>Trypanosomatidae</taxon>
        <taxon>Leishmaniinae</taxon>
        <taxon>Leishmania</taxon>
    </lineage>
</organism>
<feature type="region of interest" description="Disordered" evidence="1">
    <location>
        <begin position="77"/>
        <end position="142"/>
    </location>
</feature>
<feature type="compositionally biased region" description="Low complexity" evidence="1">
    <location>
        <begin position="77"/>
        <end position="86"/>
    </location>
</feature>
<protein>
    <submittedName>
        <fullName evidence="2">Uncharacterized protein</fullName>
    </submittedName>
</protein>
<reference evidence="3" key="2">
    <citation type="journal article" date="2021" name="Sci. Data">
        <title>Chromosome-scale genome sequencing, assembly and annotation of six genomes from subfamily Leishmaniinae.</title>
        <authorList>
            <person name="Almutairi H."/>
            <person name="Urbaniak M.D."/>
            <person name="Bates M.D."/>
            <person name="Jariyapan N."/>
            <person name="Kwakye-Nuako G."/>
            <person name="Thomaz Soccol V."/>
            <person name="Al-Salem W.S."/>
            <person name="Dillon R.J."/>
            <person name="Bates P.A."/>
            <person name="Gatherer D."/>
        </authorList>
    </citation>
    <scope>NUCLEOTIDE SEQUENCE [LARGE SCALE GENOMIC DNA]</scope>
</reference>
<evidence type="ECO:0000313" key="2">
    <source>
        <dbReference type="EMBL" id="KAG5478712.1"/>
    </source>
</evidence>
<dbReference type="Proteomes" id="UP000673552">
    <property type="component" value="Unassembled WGS sequence"/>
</dbReference>
<dbReference type="OrthoDB" id="264849at2759"/>
<keyword evidence="3" id="KW-1185">Reference proteome</keyword>
<feature type="region of interest" description="Disordered" evidence="1">
    <location>
        <begin position="469"/>
        <end position="491"/>
    </location>
</feature>